<evidence type="ECO:0000256" key="11">
    <source>
        <dbReference type="RuleBase" id="RU362031"/>
    </source>
</evidence>
<dbReference type="Pfam" id="PF02163">
    <property type="entry name" value="Peptidase_M50"/>
    <property type="match status" value="1"/>
</dbReference>
<dbReference type="PANTHER" id="PTHR42837:SF2">
    <property type="entry name" value="MEMBRANE METALLOPROTEASE ARASP2, CHLOROPLASTIC-RELATED"/>
    <property type="match status" value="1"/>
</dbReference>
<evidence type="ECO:0000256" key="8">
    <source>
        <dbReference type="ARBA" id="ARBA00022989"/>
    </source>
</evidence>
<dbReference type="InterPro" id="IPR008915">
    <property type="entry name" value="Peptidase_M50"/>
</dbReference>
<comment type="similarity">
    <text evidence="3 11">Belongs to the peptidase M50B family.</text>
</comment>
<dbReference type="CDD" id="cd23081">
    <property type="entry name" value="cpPDZ_EcRseP-like"/>
    <property type="match status" value="1"/>
</dbReference>
<reference evidence="13 14" key="1">
    <citation type="submission" date="2018-03" db="EMBL/GenBank/DDBJ databases">
        <title>Ahniella affigens gen. nov., sp. nov., a gammaproteobacterium isolated from sandy soil near a stream.</title>
        <authorList>
            <person name="Ko Y."/>
            <person name="Kim J.-H."/>
        </authorList>
    </citation>
    <scope>NUCLEOTIDE SEQUENCE [LARGE SCALE GENOMIC DNA]</scope>
    <source>
        <strain evidence="13 14">D13</strain>
    </source>
</reference>
<dbReference type="Pfam" id="PF17820">
    <property type="entry name" value="PDZ_6"/>
    <property type="match status" value="1"/>
</dbReference>
<dbReference type="Gene3D" id="2.30.42.10">
    <property type="match status" value="2"/>
</dbReference>
<keyword evidence="9 11" id="KW-0482">Metalloprotease</keyword>
<gene>
    <name evidence="13" type="primary">rseP</name>
    <name evidence="13" type="ORF">C7S18_02070</name>
</gene>
<dbReference type="NCBIfam" id="TIGR00054">
    <property type="entry name" value="RIP metalloprotease RseP"/>
    <property type="match status" value="1"/>
</dbReference>
<keyword evidence="6 11" id="KW-0378">Hydrolase</keyword>
<dbReference type="RefSeq" id="WP_106889981.1">
    <property type="nucleotide sequence ID" value="NZ_CP027860.1"/>
</dbReference>
<protein>
    <recommendedName>
        <fullName evidence="11">Zinc metalloprotease</fullName>
        <ecNumber evidence="11">3.4.24.-</ecNumber>
    </recommendedName>
</protein>
<organism evidence="13 14">
    <name type="scientific">Ahniella affigens</name>
    <dbReference type="NCBI Taxonomy" id="2021234"/>
    <lineage>
        <taxon>Bacteria</taxon>
        <taxon>Pseudomonadati</taxon>
        <taxon>Pseudomonadota</taxon>
        <taxon>Gammaproteobacteria</taxon>
        <taxon>Lysobacterales</taxon>
        <taxon>Rhodanobacteraceae</taxon>
        <taxon>Ahniella</taxon>
    </lineage>
</organism>
<dbReference type="Proteomes" id="UP000241074">
    <property type="component" value="Chromosome"/>
</dbReference>
<keyword evidence="7 11" id="KW-0862">Zinc</keyword>
<dbReference type="GO" id="GO:0006508">
    <property type="term" value="P:proteolysis"/>
    <property type="evidence" value="ECO:0007669"/>
    <property type="project" value="UniProtKB-KW"/>
</dbReference>
<feature type="transmembrane region" description="Helical" evidence="11">
    <location>
        <begin position="420"/>
        <end position="440"/>
    </location>
</feature>
<sequence>MDVLQSFFGSLFWYIVAISVLITVHEFGHFWVARRAGVTVKRFSIGFGKPLWMRRGKDGTEYAISMIPFGGYVAMLDERYDDVPPEQQHGALNRKHPFARILISLAGPAFNLILAVGLFWIVFMLGKIDYQPLVGSPSGLMEAAGLTAGDRVLSVDNQPIQTWEELVESIYIGAAYSRDVNLMVASQNAAPRRVTLALSSLPASLTDKERVERIGLRPHAPATVAGLPDPTAPAAKAGIEIGDRFVSVADQPVASASEFIQAIQTHGAKGGPLKLGIVRAGQLLSLSVRPRADQEGGQTIYRIGVETVRPEIVTVQYGPIRSLGMAMSQTVTISARTVVFLKDMVVGDLSPKQISGPITIARVAAITAERGLVDFLGLLAAISVGLAILNLLPVPILDGGHIVMHSLEWLFGRALNERELWAGQAIGLAMVAGMIGLAFFNDFARLLDH</sequence>
<proteinExistence type="inferred from homology"/>
<evidence type="ECO:0000256" key="3">
    <source>
        <dbReference type="ARBA" id="ARBA00007931"/>
    </source>
</evidence>
<dbReference type="EC" id="3.4.24.-" evidence="11"/>
<dbReference type="CDD" id="cd06163">
    <property type="entry name" value="S2P-M50_PDZ_RseP-like"/>
    <property type="match status" value="1"/>
</dbReference>
<dbReference type="InterPro" id="IPR001478">
    <property type="entry name" value="PDZ"/>
</dbReference>
<keyword evidence="10 11" id="KW-0472">Membrane</keyword>
<keyword evidence="11" id="KW-0479">Metal-binding</keyword>
<feature type="domain" description="PDZ" evidence="12">
    <location>
        <begin position="212"/>
        <end position="281"/>
    </location>
</feature>
<dbReference type="GO" id="GO:0004222">
    <property type="term" value="F:metalloendopeptidase activity"/>
    <property type="evidence" value="ECO:0007669"/>
    <property type="project" value="InterPro"/>
</dbReference>
<comment type="subcellular location">
    <subcellularLocation>
        <location evidence="2">Membrane</location>
        <topology evidence="2">Multi-pass membrane protein</topology>
    </subcellularLocation>
</comment>
<accession>A0A2P1PMI7</accession>
<feature type="transmembrane region" description="Helical" evidence="11">
    <location>
        <begin position="12"/>
        <end position="32"/>
    </location>
</feature>
<evidence type="ECO:0000256" key="9">
    <source>
        <dbReference type="ARBA" id="ARBA00023049"/>
    </source>
</evidence>
<evidence type="ECO:0000256" key="1">
    <source>
        <dbReference type="ARBA" id="ARBA00001947"/>
    </source>
</evidence>
<evidence type="ECO:0000313" key="14">
    <source>
        <dbReference type="Proteomes" id="UP000241074"/>
    </source>
</evidence>
<dbReference type="InterPro" id="IPR004387">
    <property type="entry name" value="Pept_M50_Zn"/>
</dbReference>
<evidence type="ECO:0000313" key="13">
    <source>
        <dbReference type="EMBL" id="AVP96052.1"/>
    </source>
</evidence>
<keyword evidence="4 13" id="KW-0645">Protease</keyword>
<feature type="transmembrane region" description="Helical" evidence="11">
    <location>
        <begin position="372"/>
        <end position="392"/>
    </location>
</feature>
<evidence type="ECO:0000256" key="5">
    <source>
        <dbReference type="ARBA" id="ARBA00022692"/>
    </source>
</evidence>
<evidence type="ECO:0000256" key="4">
    <source>
        <dbReference type="ARBA" id="ARBA00022670"/>
    </source>
</evidence>
<evidence type="ECO:0000256" key="6">
    <source>
        <dbReference type="ARBA" id="ARBA00022801"/>
    </source>
</evidence>
<dbReference type="InterPro" id="IPR036034">
    <property type="entry name" value="PDZ_sf"/>
</dbReference>
<feature type="domain" description="PDZ" evidence="12">
    <location>
        <begin position="99"/>
        <end position="188"/>
    </location>
</feature>
<dbReference type="GO" id="GO:0046872">
    <property type="term" value="F:metal ion binding"/>
    <property type="evidence" value="ECO:0007669"/>
    <property type="project" value="UniProtKB-KW"/>
</dbReference>
<evidence type="ECO:0000259" key="12">
    <source>
        <dbReference type="SMART" id="SM00228"/>
    </source>
</evidence>
<comment type="cofactor">
    <cofactor evidence="1 11">
        <name>Zn(2+)</name>
        <dbReference type="ChEBI" id="CHEBI:29105"/>
    </cofactor>
</comment>
<dbReference type="SMART" id="SM00228">
    <property type="entry name" value="PDZ"/>
    <property type="match status" value="2"/>
</dbReference>
<evidence type="ECO:0000256" key="2">
    <source>
        <dbReference type="ARBA" id="ARBA00004141"/>
    </source>
</evidence>
<reference evidence="13 14" key="2">
    <citation type="submission" date="2018-03" db="EMBL/GenBank/DDBJ databases">
        <authorList>
            <person name="Keele B.F."/>
        </authorList>
    </citation>
    <scope>NUCLEOTIDE SEQUENCE [LARGE SCALE GENOMIC DNA]</scope>
    <source>
        <strain evidence="13 14">D13</strain>
    </source>
</reference>
<dbReference type="SUPFAM" id="SSF50156">
    <property type="entry name" value="PDZ domain-like"/>
    <property type="match status" value="2"/>
</dbReference>
<dbReference type="KEGG" id="xba:C7S18_02070"/>
<keyword evidence="5 11" id="KW-0812">Transmembrane</keyword>
<dbReference type="PANTHER" id="PTHR42837">
    <property type="entry name" value="REGULATOR OF SIGMA-E PROTEASE RSEP"/>
    <property type="match status" value="1"/>
</dbReference>
<keyword evidence="14" id="KW-1185">Reference proteome</keyword>
<feature type="transmembrane region" description="Helical" evidence="11">
    <location>
        <begin position="101"/>
        <end position="123"/>
    </location>
</feature>
<dbReference type="InterPro" id="IPR041489">
    <property type="entry name" value="PDZ_6"/>
</dbReference>
<dbReference type="EMBL" id="CP027860">
    <property type="protein sequence ID" value="AVP96052.1"/>
    <property type="molecule type" value="Genomic_DNA"/>
</dbReference>
<feature type="transmembrane region" description="Helical" evidence="11">
    <location>
        <begin position="59"/>
        <end position="76"/>
    </location>
</feature>
<name>A0A2P1PMI7_9GAMM</name>
<dbReference type="OrthoDB" id="9782003at2"/>
<evidence type="ECO:0000256" key="7">
    <source>
        <dbReference type="ARBA" id="ARBA00022833"/>
    </source>
</evidence>
<evidence type="ECO:0000256" key="10">
    <source>
        <dbReference type="ARBA" id="ARBA00023136"/>
    </source>
</evidence>
<keyword evidence="8 11" id="KW-1133">Transmembrane helix</keyword>
<dbReference type="AlphaFoldDB" id="A0A2P1PMI7"/>
<dbReference type="GO" id="GO:0016020">
    <property type="term" value="C:membrane"/>
    <property type="evidence" value="ECO:0007669"/>
    <property type="project" value="UniProtKB-SubCell"/>
</dbReference>